<organism evidence="1 2">
    <name type="scientific">Desulfotalea psychrophila (strain LSv54 / DSM 12343)</name>
    <dbReference type="NCBI Taxonomy" id="177439"/>
    <lineage>
        <taxon>Bacteria</taxon>
        <taxon>Pseudomonadati</taxon>
        <taxon>Thermodesulfobacteriota</taxon>
        <taxon>Desulfobulbia</taxon>
        <taxon>Desulfobulbales</taxon>
        <taxon>Desulfocapsaceae</taxon>
        <taxon>Desulfotalea</taxon>
    </lineage>
</organism>
<keyword evidence="2" id="KW-1185">Reference proteome</keyword>
<reference evidence="2" key="1">
    <citation type="journal article" date="2004" name="Environ. Microbiol.">
        <title>The genome of Desulfotalea psychrophila, a sulfate-reducing bacterium from permanently cold Arctic sediments.</title>
        <authorList>
            <person name="Rabus R."/>
            <person name="Ruepp A."/>
            <person name="Frickey T."/>
            <person name="Rattei T."/>
            <person name="Fartmann B."/>
            <person name="Stark M."/>
            <person name="Bauer M."/>
            <person name="Zibat A."/>
            <person name="Lombardot T."/>
            <person name="Becker I."/>
            <person name="Amann J."/>
            <person name="Gellner K."/>
            <person name="Teeling H."/>
            <person name="Leuschner W.D."/>
            <person name="Gloeckner F.-O."/>
            <person name="Lupas A.N."/>
            <person name="Amann R."/>
            <person name="Klenk H.-P."/>
        </authorList>
    </citation>
    <scope>NUCLEOTIDE SEQUENCE [LARGE SCALE GENOMIC DNA]</scope>
    <source>
        <strain evidence="2">DSM 12343 / LSv54</strain>
    </source>
</reference>
<sequence>MLDASLWILSKAEEKHRTPHQRSLAETAMYRYKQLISDKLNLREYNGQTGKSACVQGFEQNQCFRNTCSRGFLVKWNGAERN</sequence>
<proteinExistence type="predicted"/>
<dbReference type="AlphaFoldDB" id="Q6ARW5"/>
<evidence type="ECO:0000313" key="1">
    <source>
        <dbReference type="EMBL" id="CAG34910.1"/>
    </source>
</evidence>
<name>Q6ARW5_DESPS</name>
<dbReference type="KEGG" id="dps:DP0181"/>
<evidence type="ECO:0000313" key="2">
    <source>
        <dbReference type="Proteomes" id="UP000000602"/>
    </source>
</evidence>
<gene>
    <name evidence="1" type="ordered locus">DP0181</name>
</gene>
<dbReference type="EMBL" id="CR522870">
    <property type="protein sequence ID" value="CAG34910.1"/>
    <property type="molecule type" value="Genomic_DNA"/>
</dbReference>
<protein>
    <submittedName>
        <fullName evidence="1">Related to transposase</fullName>
    </submittedName>
</protein>
<dbReference type="Proteomes" id="UP000000602">
    <property type="component" value="Chromosome"/>
</dbReference>
<accession>Q6ARW5</accession>
<dbReference type="STRING" id="177439.DP0181"/>
<dbReference type="HOGENOM" id="CLU_2552760_0_0_7"/>